<organism evidence="2 3">
    <name type="scientific">Klebsormidium nitens</name>
    <name type="common">Green alga</name>
    <name type="synonym">Ulothrix nitens</name>
    <dbReference type="NCBI Taxonomy" id="105231"/>
    <lineage>
        <taxon>Eukaryota</taxon>
        <taxon>Viridiplantae</taxon>
        <taxon>Streptophyta</taxon>
        <taxon>Klebsormidiophyceae</taxon>
        <taxon>Klebsormidiales</taxon>
        <taxon>Klebsormidiaceae</taxon>
        <taxon>Klebsormidium</taxon>
    </lineage>
</organism>
<dbReference type="AlphaFoldDB" id="A0A1Y1IPK3"/>
<reference evidence="2 3" key="1">
    <citation type="journal article" date="2014" name="Nat. Commun.">
        <title>Klebsormidium flaccidum genome reveals primary factors for plant terrestrial adaptation.</title>
        <authorList>
            <person name="Hori K."/>
            <person name="Maruyama F."/>
            <person name="Fujisawa T."/>
            <person name="Togashi T."/>
            <person name="Yamamoto N."/>
            <person name="Seo M."/>
            <person name="Sato S."/>
            <person name="Yamada T."/>
            <person name="Mori H."/>
            <person name="Tajima N."/>
            <person name="Moriyama T."/>
            <person name="Ikeuchi M."/>
            <person name="Watanabe M."/>
            <person name="Wada H."/>
            <person name="Kobayashi K."/>
            <person name="Saito M."/>
            <person name="Masuda T."/>
            <person name="Sasaki-Sekimoto Y."/>
            <person name="Mashiguchi K."/>
            <person name="Awai K."/>
            <person name="Shimojima M."/>
            <person name="Masuda S."/>
            <person name="Iwai M."/>
            <person name="Nobusawa T."/>
            <person name="Narise T."/>
            <person name="Kondo S."/>
            <person name="Saito H."/>
            <person name="Sato R."/>
            <person name="Murakawa M."/>
            <person name="Ihara Y."/>
            <person name="Oshima-Yamada Y."/>
            <person name="Ohtaka K."/>
            <person name="Satoh M."/>
            <person name="Sonobe K."/>
            <person name="Ishii M."/>
            <person name="Ohtani R."/>
            <person name="Kanamori-Sato M."/>
            <person name="Honoki R."/>
            <person name="Miyazaki D."/>
            <person name="Mochizuki H."/>
            <person name="Umetsu J."/>
            <person name="Higashi K."/>
            <person name="Shibata D."/>
            <person name="Kamiya Y."/>
            <person name="Sato N."/>
            <person name="Nakamura Y."/>
            <person name="Tabata S."/>
            <person name="Ida S."/>
            <person name="Kurokawa K."/>
            <person name="Ohta H."/>
        </authorList>
    </citation>
    <scope>NUCLEOTIDE SEQUENCE [LARGE SCALE GENOMIC DNA]</scope>
    <source>
        <strain evidence="2 3">NIES-2285</strain>
    </source>
</reference>
<keyword evidence="3" id="KW-1185">Reference proteome</keyword>
<feature type="compositionally biased region" description="Basic and acidic residues" evidence="1">
    <location>
        <begin position="63"/>
        <end position="73"/>
    </location>
</feature>
<evidence type="ECO:0000313" key="3">
    <source>
        <dbReference type="Proteomes" id="UP000054558"/>
    </source>
</evidence>
<proteinExistence type="predicted"/>
<feature type="region of interest" description="Disordered" evidence="1">
    <location>
        <begin position="59"/>
        <end position="78"/>
    </location>
</feature>
<accession>A0A1Y1IPK3</accession>
<evidence type="ECO:0000313" key="2">
    <source>
        <dbReference type="EMBL" id="GAQ92674.1"/>
    </source>
</evidence>
<gene>
    <name evidence="2" type="ORF">KFL_010900040</name>
</gene>
<dbReference type="Proteomes" id="UP000054558">
    <property type="component" value="Unassembled WGS sequence"/>
</dbReference>
<evidence type="ECO:0000256" key="1">
    <source>
        <dbReference type="SAM" id="MobiDB-lite"/>
    </source>
</evidence>
<dbReference type="EMBL" id="DF238039">
    <property type="protein sequence ID" value="GAQ92674.1"/>
    <property type="molecule type" value="Genomic_DNA"/>
</dbReference>
<sequence>MLPRFLRVLPRFRLKFARYQSPSACLALAGYFGSAVSSSSVPTVSSLSVPAFPMGIEDPTGARMHEDAARGGDPEPGGRPAVAYLAWQAWTEDASGTPEGVEPLSFEEAGGELWEPEDEIELPVELPMPGLMDYGSVDADVQVPTTLELGQDKARARTNIGADINTLNYPRPGP</sequence>
<protein>
    <submittedName>
        <fullName evidence="2">Uncharacterized protein</fullName>
    </submittedName>
</protein>
<name>A0A1Y1IPK3_KLENI</name>